<evidence type="ECO:0000313" key="2">
    <source>
        <dbReference type="Proteomes" id="UP000178235"/>
    </source>
</evidence>
<dbReference type="Proteomes" id="UP000178235">
    <property type="component" value="Unassembled WGS sequence"/>
</dbReference>
<name>A0A1F6VEK6_9BACT</name>
<accession>A0A1F6VEK6</accession>
<protein>
    <submittedName>
        <fullName evidence="1">Uncharacterized protein</fullName>
    </submittedName>
</protein>
<gene>
    <name evidence="1" type="ORF">A2738_02765</name>
</gene>
<reference evidence="1 2" key="1">
    <citation type="journal article" date="2016" name="Nat. Commun.">
        <title>Thousands of microbial genomes shed light on interconnected biogeochemical processes in an aquifer system.</title>
        <authorList>
            <person name="Anantharaman K."/>
            <person name="Brown C.T."/>
            <person name="Hug L.A."/>
            <person name="Sharon I."/>
            <person name="Castelle C.J."/>
            <person name="Probst A.J."/>
            <person name="Thomas B.C."/>
            <person name="Singh A."/>
            <person name="Wilkins M.J."/>
            <person name="Karaoz U."/>
            <person name="Brodie E.L."/>
            <person name="Williams K.H."/>
            <person name="Hubbard S.S."/>
            <person name="Banfield J.F."/>
        </authorList>
    </citation>
    <scope>NUCLEOTIDE SEQUENCE [LARGE SCALE GENOMIC DNA]</scope>
</reference>
<dbReference type="EMBL" id="MFTS01000005">
    <property type="protein sequence ID" value="OGI68083.1"/>
    <property type="molecule type" value="Genomic_DNA"/>
</dbReference>
<sequence>MLFLVVLFLIKNTSTFKNTETFLKGNKQDSSLVYGDMTFEDLVNEDTDGDGVLDWQEGLYDLDPTKSETTPGVLDSVAIQKLKSEQEGSLLESDNTQNVENLTQTDKFSRELFAIVAATSQNGVIDQTTIDTLGSSLAEKIQNSVPRKIYVISDIKIIESDIKEAIQKYSNELANIYTKYNIKKGVMNILEEFIADETNTSILLELDPIINQLNEVINESVKMQVPKSLSLIHLDLINSFQRVLENINDIKLFDSDIVVAMGAIIQYQQNTIALESSLNRLTEAVRQKLNN</sequence>
<proteinExistence type="predicted"/>
<organism evidence="1 2">
    <name type="scientific">Candidatus Nomurabacteria bacterium RIFCSPHIGHO2_01_FULL_42_15</name>
    <dbReference type="NCBI Taxonomy" id="1801742"/>
    <lineage>
        <taxon>Bacteria</taxon>
        <taxon>Candidatus Nomuraibacteriota</taxon>
    </lineage>
</organism>
<evidence type="ECO:0000313" key="1">
    <source>
        <dbReference type="EMBL" id="OGI68083.1"/>
    </source>
</evidence>
<comment type="caution">
    <text evidence="1">The sequence shown here is derived from an EMBL/GenBank/DDBJ whole genome shotgun (WGS) entry which is preliminary data.</text>
</comment>
<dbReference type="AlphaFoldDB" id="A0A1F6VEK6"/>